<dbReference type="InterPro" id="IPR015424">
    <property type="entry name" value="PyrdxlP-dep_Trfase"/>
</dbReference>
<evidence type="ECO:0000256" key="2">
    <source>
        <dbReference type="ARBA" id="ARBA00007441"/>
    </source>
</evidence>
<evidence type="ECO:0000313" key="8">
    <source>
        <dbReference type="EMBL" id="SCZ79232.1"/>
    </source>
</evidence>
<keyword evidence="4 6" id="KW-0808">Transferase</keyword>
<dbReference type="PANTHER" id="PTHR46383">
    <property type="entry name" value="ASPARTATE AMINOTRANSFERASE"/>
    <property type="match status" value="1"/>
</dbReference>
<dbReference type="PRINTS" id="PR00753">
    <property type="entry name" value="ACCSYNTHASE"/>
</dbReference>
<gene>
    <name evidence="8" type="ORF">SAMN03080599_01659</name>
</gene>
<evidence type="ECO:0000313" key="9">
    <source>
        <dbReference type="Proteomes" id="UP000199208"/>
    </source>
</evidence>
<evidence type="ECO:0000256" key="6">
    <source>
        <dbReference type="RuleBase" id="RU000481"/>
    </source>
</evidence>
<dbReference type="STRING" id="1120920.SAMN03080599_01659"/>
<organism evidence="8 9">
    <name type="scientific">Acidaminobacter hydrogenoformans DSM 2784</name>
    <dbReference type="NCBI Taxonomy" id="1120920"/>
    <lineage>
        <taxon>Bacteria</taxon>
        <taxon>Bacillati</taxon>
        <taxon>Bacillota</taxon>
        <taxon>Clostridia</taxon>
        <taxon>Peptostreptococcales</taxon>
        <taxon>Acidaminobacteraceae</taxon>
        <taxon>Acidaminobacter</taxon>
    </lineage>
</organism>
<dbReference type="FunFam" id="3.40.640.10:FF:000033">
    <property type="entry name" value="Aspartate aminotransferase"/>
    <property type="match status" value="1"/>
</dbReference>
<feature type="domain" description="Aminotransferase class I/classII large" evidence="7">
    <location>
        <begin position="31"/>
        <end position="383"/>
    </location>
</feature>
<dbReference type="OrthoDB" id="9802328at2"/>
<evidence type="ECO:0000256" key="4">
    <source>
        <dbReference type="ARBA" id="ARBA00022679"/>
    </source>
</evidence>
<reference evidence="8 9" key="1">
    <citation type="submission" date="2016-10" db="EMBL/GenBank/DDBJ databases">
        <authorList>
            <person name="de Groot N.N."/>
        </authorList>
    </citation>
    <scope>NUCLEOTIDE SEQUENCE [LARGE SCALE GENOMIC DNA]</scope>
    <source>
        <strain evidence="8 9">DSM 2784</strain>
    </source>
</reference>
<keyword evidence="9" id="KW-1185">Reference proteome</keyword>
<dbReference type="InterPro" id="IPR050596">
    <property type="entry name" value="AspAT/PAT-like"/>
</dbReference>
<dbReference type="PROSITE" id="PS00105">
    <property type="entry name" value="AA_TRANSFER_CLASS_1"/>
    <property type="match status" value="1"/>
</dbReference>
<comment type="similarity">
    <text evidence="2 6">Belongs to the class-I pyridoxal-phosphate-dependent aminotransferase family.</text>
</comment>
<dbReference type="CDD" id="cd00609">
    <property type="entry name" value="AAT_like"/>
    <property type="match status" value="1"/>
</dbReference>
<keyword evidence="3 6" id="KW-0032">Aminotransferase</keyword>
<dbReference type="Gene3D" id="3.40.640.10">
    <property type="entry name" value="Type I PLP-dependent aspartate aminotransferase-like (Major domain)"/>
    <property type="match status" value="1"/>
</dbReference>
<dbReference type="PANTHER" id="PTHR46383:SF1">
    <property type="entry name" value="ASPARTATE AMINOTRANSFERASE"/>
    <property type="match status" value="1"/>
</dbReference>
<protein>
    <recommendedName>
        <fullName evidence="6">Aminotransferase</fullName>
        <ecNumber evidence="6">2.6.1.-</ecNumber>
    </recommendedName>
</protein>
<dbReference type="InterPro" id="IPR015421">
    <property type="entry name" value="PyrdxlP-dep_Trfase_major"/>
</dbReference>
<dbReference type="GO" id="GO:0008483">
    <property type="term" value="F:transaminase activity"/>
    <property type="evidence" value="ECO:0007669"/>
    <property type="project" value="UniProtKB-KW"/>
</dbReference>
<evidence type="ECO:0000256" key="3">
    <source>
        <dbReference type="ARBA" id="ARBA00022576"/>
    </source>
</evidence>
<dbReference type="EC" id="2.6.1.-" evidence="6"/>
<dbReference type="GO" id="GO:0006520">
    <property type="term" value="P:amino acid metabolic process"/>
    <property type="evidence" value="ECO:0007669"/>
    <property type="project" value="InterPro"/>
</dbReference>
<dbReference type="InterPro" id="IPR004839">
    <property type="entry name" value="Aminotransferase_I/II_large"/>
</dbReference>
<evidence type="ECO:0000259" key="7">
    <source>
        <dbReference type="Pfam" id="PF00155"/>
    </source>
</evidence>
<keyword evidence="5" id="KW-0663">Pyridoxal phosphate</keyword>
<dbReference type="Proteomes" id="UP000199208">
    <property type="component" value="Unassembled WGS sequence"/>
</dbReference>
<dbReference type="GO" id="GO:0030170">
    <property type="term" value="F:pyridoxal phosphate binding"/>
    <property type="evidence" value="ECO:0007669"/>
    <property type="project" value="InterPro"/>
</dbReference>
<dbReference type="AlphaFoldDB" id="A0A1G5RYQ1"/>
<comment type="cofactor">
    <cofactor evidence="1 6">
        <name>pyridoxal 5'-phosphate</name>
        <dbReference type="ChEBI" id="CHEBI:597326"/>
    </cofactor>
</comment>
<evidence type="ECO:0000256" key="1">
    <source>
        <dbReference type="ARBA" id="ARBA00001933"/>
    </source>
</evidence>
<dbReference type="Gene3D" id="3.90.1150.10">
    <property type="entry name" value="Aspartate Aminotransferase, domain 1"/>
    <property type="match status" value="1"/>
</dbReference>
<dbReference type="RefSeq" id="WP_092590433.1">
    <property type="nucleotide sequence ID" value="NZ_FMWL01000006.1"/>
</dbReference>
<sequence>MLSKKLASITPSFTIGISTKVNEMKRNGIAITNLSIGEPDFFTPERAKAAGMKAIEMNKTKYDAAEGLRDLREAICLKLKEENNIEYKLDEIVVSSGAKHSITNALMALLDPGDEVLIPKPYWVSYPEMVKLTGGVPIFVETQRANDFKVTVEDLKACVSDRTKAVFITNPSNPTGAVYRREELLPIAEFLVEKGVYIIADEIYEKIVFDQAFTSVASLSEAIKDMTITINGMSKSTSMTGWRIGYTASTRPIAKAMATIQGHLVSHPATISQYAALESLNCKEEMIEMKNAYAKRRDLVSGLLTEIEGVDFVRPEGAFYVFIDVSAFKSKLPASDSLSIQVCDLLLEKFQLALVPGIAFGLDNYVRASTAASEETLREGMAKLAAFAASLK</sequence>
<dbReference type="InterPro" id="IPR004838">
    <property type="entry name" value="NHTrfase_class1_PyrdxlP-BS"/>
</dbReference>
<dbReference type="Pfam" id="PF00155">
    <property type="entry name" value="Aminotran_1_2"/>
    <property type="match status" value="1"/>
</dbReference>
<dbReference type="InterPro" id="IPR015422">
    <property type="entry name" value="PyrdxlP-dep_Trfase_small"/>
</dbReference>
<evidence type="ECO:0000256" key="5">
    <source>
        <dbReference type="ARBA" id="ARBA00022898"/>
    </source>
</evidence>
<name>A0A1G5RYQ1_9FIRM</name>
<proteinExistence type="inferred from homology"/>
<dbReference type="EMBL" id="FMWL01000006">
    <property type="protein sequence ID" value="SCZ79232.1"/>
    <property type="molecule type" value="Genomic_DNA"/>
</dbReference>
<accession>A0A1G5RYQ1</accession>
<dbReference type="SUPFAM" id="SSF53383">
    <property type="entry name" value="PLP-dependent transferases"/>
    <property type="match status" value="1"/>
</dbReference>